<dbReference type="PIRSF" id="PIRSF000441">
    <property type="entry name" value="CysE"/>
    <property type="match status" value="1"/>
</dbReference>
<dbReference type="RefSeq" id="WP_301698374.1">
    <property type="nucleotide sequence ID" value="NZ_JAUJYW010000003.1"/>
</dbReference>
<proteinExistence type="inferred from homology"/>
<evidence type="ECO:0000256" key="1">
    <source>
        <dbReference type="ARBA" id="ARBA00022679"/>
    </source>
</evidence>
<dbReference type="EC" id="2.3.1.-" evidence="3"/>
<reference evidence="4 5" key="1">
    <citation type="submission" date="2023-07" db="EMBL/GenBank/DDBJ databases">
        <title>Citrobacter selenititolerans sp. nov., isolated from seleniferous soil.</title>
        <authorList>
            <person name="Zhang S."/>
            <person name="Li K."/>
            <person name="Peng J."/>
            <person name="Wang H."/>
            <person name="Sun J."/>
            <person name="Guo Y."/>
        </authorList>
    </citation>
    <scope>NUCLEOTIDE SEQUENCE [LARGE SCALE GENOMIC DNA]</scope>
    <source>
        <strain evidence="4 5">S2-9</strain>
    </source>
</reference>
<accession>A0ABT8PTQ5</accession>
<dbReference type="InterPro" id="IPR011004">
    <property type="entry name" value="Trimer_LpxA-like_sf"/>
</dbReference>
<evidence type="ECO:0000313" key="5">
    <source>
        <dbReference type="Proteomes" id="UP001174867"/>
    </source>
</evidence>
<evidence type="ECO:0000313" key="4">
    <source>
        <dbReference type="EMBL" id="MDN8599555.1"/>
    </source>
</evidence>
<comment type="caution">
    <text evidence="4">The sequence shown here is derived from an EMBL/GenBank/DDBJ whole genome shotgun (WGS) entry which is preliminary data.</text>
</comment>
<keyword evidence="5" id="KW-1185">Reference proteome</keyword>
<evidence type="ECO:0000256" key="2">
    <source>
        <dbReference type="ARBA" id="ARBA00023315"/>
    </source>
</evidence>
<dbReference type="PANTHER" id="PTHR42811">
    <property type="entry name" value="SERINE ACETYLTRANSFERASE"/>
    <property type="match status" value="1"/>
</dbReference>
<dbReference type="InterPro" id="IPR005881">
    <property type="entry name" value="Ser_O-AcTrfase"/>
</dbReference>
<keyword evidence="1 3" id="KW-0808">Transferase</keyword>
<gene>
    <name evidence="4" type="ORF">Q0A17_09060</name>
</gene>
<dbReference type="Gene3D" id="2.160.10.10">
    <property type="entry name" value="Hexapeptide repeat proteins"/>
    <property type="match status" value="1"/>
</dbReference>
<protein>
    <recommendedName>
        <fullName evidence="3">Acetyltransferase</fullName>
        <ecNumber evidence="3">2.3.1.-</ecNumber>
    </recommendedName>
</protein>
<sequence>MFKYVLALIFILFGNTHNLLSYWKAEVIRREKFSLHRLLREKKHRGRNFIFWWRLANEMYLNGGKLQKKAAKQINTHLMEKFGCEISLGANIGKGLKIPHHHGIVIHHLVDIGENLVIRQNTTIGQKDSDGKSFTLHIGNNVDIGANTCIVGLNHKIGNNVKIGAMSFVNCDIPDNCTLVTTKTTRFISHNNML</sequence>
<keyword evidence="2 3" id="KW-0012">Acyltransferase</keyword>
<name>A0ABT8PTQ5_9ENTR</name>
<dbReference type="Proteomes" id="UP001174867">
    <property type="component" value="Unassembled WGS sequence"/>
</dbReference>
<dbReference type="CDD" id="cd03354">
    <property type="entry name" value="LbH_SAT"/>
    <property type="match status" value="1"/>
</dbReference>
<dbReference type="InterPro" id="IPR045304">
    <property type="entry name" value="LbH_SAT"/>
</dbReference>
<evidence type="ECO:0000256" key="3">
    <source>
        <dbReference type="PIRNR" id="PIRNR000441"/>
    </source>
</evidence>
<dbReference type="SUPFAM" id="SSF51161">
    <property type="entry name" value="Trimeric LpxA-like enzymes"/>
    <property type="match status" value="1"/>
</dbReference>
<dbReference type="EMBL" id="JAUJYW010000003">
    <property type="protein sequence ID" value="MDN8599555.1"/>
    <property type="molecule type" value="Genomic_DNA"/>
</dbReference>
<organism evidence="4 5">
    <name type="scientific">Citrobacter enshiensis</name>
    <dbReference type="NCBI Taxonomy" id="2971264"/>
    <lineage>
        <taxon>Bacteria</taxon>
        <taxon>Pseudomonadati</taxon>
        <taxon>Pseudomonadota</taxon>
        <taxon>Gammaproteobacteria</taxon>
        <taxon>Enterobacterales</taxon>
        <taxon>Enterobacteriaceae</taxon>
        <taxon>Citrobacter</taxon>
    </lineage>
</organism>
<comment type="similarity">
    <text evidence="3">Belongs to the transferase hexapeptide repeat family.</text>
</comment>